<name>A0A2P2MTS5_RHIMU</name>
<dbReference type="AlphaFoldDB" id="A0A2P2MTS5"/>
<evidence type="ECO:0000313" key="1">
    <source>
        <dbReference type="EMBL" id="MBX33618.1"/>
    </source>
</evidence>
<accession>A0A2P2MTS5</accession>
<organism evidence="1">
    <name type="scientific">Rhizophora mucronata</name>
    <name type="common">Asiatic mangrove</name>
    <dbReference type="NCBI Taxonomy" id="61149"/>
    <lineage>
        <taxon>Eukaryota</taxon>
        <taxon>Viridiplantae</taxon>
        <taxon>Streptophyta</taxon>
        <taxon>Embryophyta</taxon>
        <taxon>Tracheophyta</taxon>
        <taxon>Spermatophyta</taxon>
        <taxon>Magnoliopsida</taxon>
        <taxon>eudicotyledons</taxon>
        <taxon>Gunneridae</taxon>
        <taxon>Pentapetalae</taxon>
        <taxon>rosids</taxon>
        <taxon>fabids</taxon>
        <taxon>Malpighiales</taxon>
        <taxon>Rhizophoraceae</taxon>
        <taxon>Rhizophora</taxon>
    </lineage>
</organism>
<protein>
    <submittedName>
        <fullName evidence="1">Protein MON2 homolog isoform X2</fullName>
    </submittedName>
</protein>
<sequence>MKALLLLLQAQHWYEVKSSKKSISGNAKSDKFPREV</sequence>
<dbReference type="EMBL" id="GGEC01053134">
    <property type="protein sequence ID" value="MBX33618.1"/>
    <property type="molecule type" value="Transcribed_RNA"/>
</dbReference>
<reference evidence="1" key="1">
    <citation type="submission" date="2018-02" db="EMBL/GenBank/DDBJ databases">
        <title>Rhizophora mucronata_Transcriptome.</title>
        <authorList>
            <person name="Meera S.P."/>
            <person name="Sreeshan A."/>
            <person name="Augustine A."/>
        </authorList>
    </citation>
    <scope>NUCLEOTIDE SEQUENCE</scope>
    <source>
        <tissue evidence="1">Leaf</tissue>
    </source>
</reference>
<proteinExistence type="predicted"/>